<organism evidence="3 4">
    <name type="scientific">Stomoxys calcitrans</name>
    <name type="common">Stable fly</name>
    <name type="synonym">Conops calcitrans</name>
    <dbReference type="NCBI Taxonomy" id="35570"/>
    <lineage>
        <taxon>Eukaryota</taxon>
        <taxon>Metazoa</taxon>
        <taxon>Ecdysozoa</taxon>
        <taxon>Arthropoda</taxon>
        <taxon>Hexapoda</taxon>
        <taxon>Insecta</taxon>
        <taxon>Pterygota</taxon>
        <taxon>Neoptera</taxon>
        <taxon>Endopterygota</taxon>
        <taxon>Diptera</taxon>
        <taxon>Brachycera</taxon>
        <taxon>Muscomorpha</taxon>
        <taxon>Muscoidea</taxon>
        <taxon>Muscidae</taxon>
        <taxon>Stomoxys</taxon>
    </lineage>
</organism>
<feature type="chain" id="PRO_5009328171" evidence="2">
    <location>
        <begin position="21"/>
        <end position="69"/>
    </location>
</feature>
<dbReference type="VEuPathDB" id="VectorBase:SCAU016011"/>
<name>A0A1I8QCZ1_STOCA</name>
<feature type="region of interest" description="Disordered" evidence="1">
    <location>
        <begin position="49"/>
        <end position="69"/>
    </location>
</feature>
<protein>
    <submittedName>
        <fullName evidence="3">Uncharacterized protein</fullName>
    </submittedName>
</protein>
<evidence type="ECO:0000313" key="4">
    <source>
        <dbReference type="Proteomes" id="UP000095300"/>
    </source>
</evidence>
<keyword evidence="4" id="KW-1185">Reference proteome</keyword>
<gene>
    <name evidence="3" type="primary">106095896</name>
</gene>
<evidence type="ECO:0000256" key="1">
    <source>
        <dbReference type="SAM" id="MobiDB-lite"/>
    </source>
</evidence>
<proteinExistence type="predicted"/>
<reference evidence="3" key="1">
    <citation type="submission" date="2020-05" db="UniProtKB">
        <authorList>
            <consortium name="EnsemblMetazoa"/>
        </authorList>
    </citation>
    <scope>IDENTIFICATION</scope>
    <source>
        <strain evidence="3">USDA</strain>
    </source>
</reference>
<dbReference type="AlphaFoldDB" id="A0A1I8QCZ1"/>
<feature type="signal peptide" evidence="2">
    <location>
        <begin position="1"/>
        <end position="20"/>
    </location>
</feature>
<dbReference type="EnsemblMetazoa" id="SCAU016011-RA">
    <property type="protein sequence ID" value="SCAU016011-PA"/>
    <property type="gene ID" value="SCAU016011"/>
</dbReference>
<keyword evidence="2" id="KW-0732">Signal</keyword>
<evidence type="ECO:0000313" key="3">
    <source>
        <dbReference type="EnsemblMetazoa" id="SCAU016011-PA"/>
    </source>
</evidence>
<sequence>MRFLMCLVVFAFMALSLTSATPAESLAIQQHSLFDVDVQGHANFGDRLVRKHGGHHGGRGGNRRKYYRG</sequence>
<accession>A0A1I8QCZ1</accession>
<evidence type="ECO:0000256" key="2">
    <source>
        <dbReference type="SAM" id="SignalP"/>
    </source>
</evidence>
<dbReference type="Proteomes" id="UP000095300">
    <property type="component" value="Unassembled WGS sequence"/>
</dbReference>